<dbReference type="PANTHER" id="PTHR48111:SF2">
    <property type="entry name" value="RESPONSE REGULATOR SAER"/>
    <property type="match status" value="1"/>
</dbReference>
<dbReference type="GO" id="GO:0000976">
    <property type="term" value="F:transcription cis-regulatory region binding"/>
    <property type="evidence" value="ECO:0007669"/>
    <property type="project" value="TreeGrafter"/>
</dbReference>
<dbReference type="FunFam" id="3.40.50.2300:FF:000001">
    <property type="entry name" value="DNA-binding response regulator PhoB"/>
    <property type="match status" value="1"/>
</dbReference>
<accession>A0A9D1I2D6</accession>
<dbReference type="PROSITE" id="PS51755">
    <property type="entry name" value="OMPR_PHOB"/>
    <property type="match status" value="1"/>
</dbReference>
<dbReference type="Gene3D" id="6.10.250.690">
    <property type="match status" value="1"/>
</dbReference>
<dbReference type="Pfam" id="PF00072">
    <property type="entry name" value="Response_reg"/>
    <property type="match status" value="1"/>
</dbReference>
<keyword evidence="3" id="KW-0902">Two-component regulatory system</keyword>
<feature type="DNA-binding region" description="OmpR/PhoB-type" evidence="9">
    <location>
        <begin position="136"/>
        <end position="235"/>
    </location>
</feature>
<dbReference type="Proteomes" id="UP000824091">
    <property type="component" value="Unassembled WGS sequence"/>
</dbReference>
<keyword evidence="6" id="KW-0804">Transcription</keyword>
<feature type="domain" description="Response regulatory" evidence="10">
    <location>
        <begin position="7"/>
        <end position="120"/>
    </location>
</feature>
<keyword evidence="2 8" id="KW-0597">Phosphoprotein</keyword>
<dbReference type="SMART" id="SM00448">
    <property type="entry name" value="REC"/>
    <property type="match status" value="1"/>
</dbReference>
<feature type="domain" description="OmpR/PhoB-type" evidence="11">
    <location>
        <begin position="136"/>
        <end position="235"/>
    </location>
</feature>
<dbReference type="InterPro" id="IPR001867">
    <property type="entry name" value="OmpR/PhoB-type_DNA-bd"/>
</dbReference>
<evidence type="ECO:0000259" key="11">
    <source>
        <dbReference type="PROSITE" id="PS51755"/>
    </source>
</evidence>
<dbReference type="GO" id="GO:0005829">
    <property type="term" value="C:cytosol"/>
    <property type="evidence" value="ECO:0007669"/>
    <property type="project" value="TreeGrafter"/>
</dbReference>
<evidence type="ECO:0000259" key="10">
    <source>
        <dbReference type="PROSITE" id="PS50110"/>
    </source>
</evidence>
<feature type="modified residue" description="4-aspartylphosphate" evidence="8">
    <location>
        <position position="56"/>
    </location>
</feature>
<evidence type="ECO:0000313" key="12">
    <source>
        <dbReference type="EMBL" id="HIU26914.1"/>
    </source>
</evidence>
<dbReference type="Gene3D" id="1.10.10.10">
    <property type="entry name" value="Winged helix-like DNA-binding domain superfamily/Winged helix DNA-binding domain"/>
    <property type="match status" value="1"/>
</dbReference>
<reference evidence="12" key="2">
    <citation type="journal article" date="2021" name="PeerJ">
        <title>Extensive microbial diversity within the chicken gut microbiome revealed by metagenomics and culture.</title>
        <authorList>
            <person name="Gilroy R."/>
            <person name="Ravi A."/>
            <person name="Getino M."/>
            <person name="Pursley I."/>
            <person name="Horton D.L."/>
            <person name="Alikhan N.F."/>
            <person name="Baker D."/>
            <person name="Gharbi K."/>
            <person name="Hall N."/>
            <person name="Watson M."/>
            <person name="Adriaenssens E.M."/>
            <person name="Foster-Nyarko E."/>
            <person name="Jarju S."/>
            <person name="Secka A."/>
            <person name="Antonio M."/>
            <person name="Oren A."/>
            <person name="Chaudhuri R.R."/>
            <person name="La Ragione R."/>
            <person name="Hildebrand F."/>
            <person name="Pallen M.J."/>
        </authorList>
    </citation>
    <scope>NUCLEOTIDE SEQUENCE</scope>
    <source>
        <strain evidence="12">11300</strain>
    </source>
</reference>
<sequence length="236" mass="26820">MENHKFNILVCDDDKEIAGAIEIYLRNEGYCVFKAFNGVEALDIARKQTLHLIIMDVMMPKMDGIQATMKIREEKNIPIIMLSAKSEDYDKITGLNVGADDYVTKPFNPLELIARVKAQLRRYANLGSMAGRPTQTGVYKSGGLIVDDNEKRVTLDGEQVVVTPIEFGILKLLTENAGRVYSIEQIYESVWNEPAYSPENTVAVHIRRIREKIEIDPKNPRYLKVVWGIGYKIEKL</sequence>
<evidence type="ECO:0000256" key="8">
    <source>
        <dbReference type="PROSITE-ProRule" id="PRU00169"/>
    </source>
</evidence>
<dbReference type="CDD" id="cd00383">
    <property type="entry name" value="trans_reg_C"/>
    <property type="match status" value="1"/>
</dbReference>
<evidence type="ECO:0000256" key="2">
    <source>
        <dbReference type="ARBA" id="ARBA00022553"/>
    </source>
</evidence>
<dbReference type="PROSITE" id="PS50110">
    <property type="entry name" value="RESPONSE_REGULATORY"/>
    <property type="match status" value="1"/>
</dbReference>
<dbReference type="EMBL" id="DVMO01000011">
    <property type="protein sequence ID" value="HIU26914.1"/>
    <property type="molecule type" value="Genomic_DNA"/>
</dbReference>
<comment type="function">
    <text evidence="7">May play the central regulatory role in sporulation. It may be an element of the effector pathway responsible for the activation of sporulation genes in response to nutritional stress. Spo0A may act in concert with spo0H (a sigma factor) to control the expression of some genes that are critical to the sporulation process.</text>
</comment>
<evidence type="ECO:0000256" key="4">
    <source>
        <dbReference type="ARBA" id="ARBA00023015"/>
    </source>
</evidence>
<name>A0A9D1I2D6_9FIRM</name>
<evidence type="ECO:0000256" key="7">
    <source>
        <dbReference type="ARBA" id="ARBA00024867"/>
    </source>
</evidence>
<dbReference type="SUPFAM" id="SSF46894">
    <property type="entry name" value="C-terminal effector domain of the bipartite response regulators"/>
    <property type="match status" value="1"/>
</dbReference>
<keyword evidence="5 9" id="KW-0238">DNA-binding</keyword>
<dbReference type="PANTHER" id="PTHR48111">
    <property type="entry name" value="REGULATOR OF RPOS"/>
    <property type="match status" value="1"/>
</dbReference>
<evidence type="ECO:0000256" key="3">
    <source>
        <dbReference type="ARBA" id="ARBA00023012"/>
    </source>
</evidence>
<dbReference type="InterPro" id="IPR039420">
    <property type="entry name" value="WalR-like"/>
</dbReference>
<dbReference type="SMART" id="SM00862">
    <property type="entry name" value="Trans_reg_C"/>
    <property type="match status" value="1"/>
</dbReference>
<evidence type="ECO:0000256" key="9">
    <source>
        <dbReference type="PROSITE-ProRule" id="PRU01091"/>
    </source>
</evidence>
<gene>
    <name evidence="12" type="ORF">IAD16_00855</name>
</gene>
<evidence type="ECO:0000256" key="1">
    <source>
        <dbReference type="ARBA" id="ARBA00018672"/>
    </source>
</evidence>
<dbReference type="AlphaFoldDB" id="A0A9D1I2D6"/>
<comment type="caution">
    <text evidence="12">The sequence shown here is derived from an EMBL/GenBank/DDBJ whole genome shotgun (WGS) entry which is preliminary data.</text>
</comment>
<dbReference type="GO" id="GO:0000156">
    <property type="term" value="F:phosphorelay response regulator activity"/>
    <property type="evidence" value="ECO:0007669"/>
    <property type="project" value="TreeGrafter"/>
</dbReference>
<dbReference type="Pfam" id="PF00486">
    <property type="entry name" value="Trans_reg_C"/>
    <property type="match status" value="1"/>
</dbReference>
<keyword evidence="4" id="KW-0805">Transcription regulation</keyword>
<dbReference type="FunFam" id="1.10.10.10:FF:000018">
    <property type="entry name" value="DNA-binding response regulator ResD"/>
    <property type="match status" value="1"/>
</dbReference>
<protein>
    <recommendedName>
        <fullName evidence="1">Stage 0 sporulation protein A homolog</fullName>
    </recommendedName>
</protein>
<dbReference type="CDD" id="cd17574">
    <property type="entry name" value="REC_OmpR"/>
    <property type="match status" value="1"/>
</dbReference>
<dbReference type="InterPro" id="IPR011006">
    <property type="entry name" value="CheY-like_superfamily"/>
</dbReference>
<evidence type="ECO:0000256" key="6">
    <source>
        <dbReference type="ARBA" id="ARBA00023163"/>
    </source>
</evidence>
<organism evidence="12 13">
    <name type="scientific">Candidatus Fimisoma avicola</name>
    <dbReference type="NCBI Taxonomy" id="2840826"/>
    <lineage>
        <taxon>Bacteria</taxon>
        <taxon>Bacillati</taxon>
        <taxon>Bacillota</taxon>
        <taxon>Clostridia</taxon>
        <taxon>Eubacteriales</taxon>
        <taxon>Candidatus Fimisoma</taxon>
    </lineage>
</organism>
<reference evidence="12" key="1">
    <citation type="submission" date="2020-10" db="EMBL/GenBank/DDBJ databases">
        <authorList>
            <person name="Gilroy R."/>
        </authorList>
    </citation>
    <scope>NUCLEOTIDE SEQUENCE</scope>
    <source>
        <strain evidence="12">11300</strain>
    </source>
</reference>
<proteinExistence type="predicted"/>
<dbReference type="InterPro" id="IPR036388">
    <property type="entry name" value="WH-like_DNA-bd_sf"/>
</dbReference>
<dbReference type="GO" id="GO:0032993">
    <property type="term" value="C:protein-DNA complex"/>
    <property type="evidence" value="ECO:0007669"/>
    <property type="project" value="TreeGrafter"/>
</dbReference>
<dbReference type="InterPro" id="IPR016032">
    <property type="entry name" value="Sig_transdc_resp-reg_C-effctor"/>
</dbReference>
<dbReference type="Gene3D" id="3.40.50.2300">
    <property type="match status" value="1"/>
</dbReference>
<dbReference type="GO" id="GO:0006355">
    <property type="term" value="P:regulation of DNA-templated transcription"/>
    <property type="evidence" value="ECO:0007669"/>
    <property type="project" value="InterPro"/>
</dbReference>
<evidence type="ECO:0000256" key="5">
    <source>
        <dbReference type="ARBA" id="ARBA00023125"/>
    </source>
</evidence>
<evidence type="ECO:0000313" key="13">
    <source>
        <dbReference type="Proteomes" id="UP000824091"/>
    </source>
</evidence>
<dbReference type="SUPFAM" id="SSF52172">
    <property type="entry name" value="CheY-like"/>
    <property type="match status" value="1"/>
</dbReference>
<dbReference type="InterPro" id="IPR001789">
    <property type="entry name" value="Sig_transdc_resp-reg_receiver"/>
</dbReference>